<keyword evidence="3 5" id="KW-0694">RNA-binding</keyword>
<feature type="region of interest" description="Disordered" evidence="6">
    <location>
        <begin position="56"/>
        <end position="176"/>
    </location>
</feature>
<feature type="compositionally biased region" description="Pro residues" evidence="6">
    <location>
        <begin position="160"/>
        <end position="176"/>
    </location>
</feature>
<dbReference type="PANTHER" id="PTHR47640">
    <property type="entry name" value="TRNA SELENOCYSTEINE 1-ASSOCIATED PROTEIN 1-RELATED-RELATED"/>
    <property type="match status" value="1"/>
</dbReference>
<dbReference type="InterPro" id="IPR012677">
    <property type="entry name" value="Nucleotide-bd_a/b_plait_sf"/>
</dbReference>
<feature type="domain" description="RRM" evidence="7">
    <location>
        <begin position="374"/>
        <end position="452"/>
    </location>
</feature>
<dbReference type="PANTHER" id="PTHR47640:SF11">
    <property type="entry name" value="RNA-BINDING PROTEIN 42"/>
    <property type="match status" value="1"/>
</dbReference>
<feature type="compositionally biased region" description="Basic and acidic residues" evidence="6">
    <location>
        <begin position="279"/>
        <end position="288"/>
    </location>
</feature>
<organism evidence="8 9">
    <name type="scientific">Littorina saxatilis</name>
    <dbReference type="NCBI Taxonomy" id="31220"/>
    <lineage>
        <taxon>Eukaryota</taxon>
        <taxon>Metazoa</taxon>
        <taxon>Spiralia</taxon>
        <taxon>Lophotrochozoa</taxon>
        <taxon>Mollusca</taxon>
        <taxon>Gastropoda</taxon>
        <taxon>Caenogastropoda</taxon>
        <taxon>Littorinimorpha</taxon>
        <taxon>Littorinoidea</taxon>
        <taxon>Littorinidae</taxon>
        <taxon>Littorina</taxon>
    </lineage>
</organism>
<sequence length="473" mass="51249">MASISEQRLKEMEAEMNRFEQEIAPPDGVGAFGMIIGSNTFNTVEAQLRQIRHETTGGAFLPPPPPPPICISQSQAPAAEPTNDLNVPISALAPPPPPPPPPEPAPDQQPPPLMSPPPPPPPLLNRPAFVPPQLRHRAPLPPRPPMHHNMGHGPHGYHGPPGPGPMGPMGPGPGPYHHPNMMGPGPMGPGSMGPGPMGPGPMGPPMMQQGPMGFPPQGPYHQQGFPMMGNGGGGNMMGNQGGPMDNADSSNSAVIEAKPKMIYSAAPVRTVPKKTKKGKREEKAKTEESAGSVEPSSAEAVAFSSVSMSANIDGEMFASPMGQDEVMATEMELDNDVSMPTKKGKKEKKKKFIRTAANTVWEDPTLEEWDPDDFRMFCGDLGNEVTDESLQRAFGKYPTFVKAKVVRDRRTNKTKGYGFASFKDPQDFTRAMREMNGKYVGNRPIKLRKSTWKDRNIEIVRKKEKEKKRLGLK</sequence>
<dbReference type="InterPro" id="IPR000504">
    <property type="entry name" value="RRM_dom"/>
</dbReference>
<dbReference type="Pfam" id="PF00076">
    <property type="entry name" value="RRM_1"/>
    <property type="match status" value="1"/>
</dbReference>
<dbReference type="InterPro" id="IPR034215">
    <property type="entry name" value="RBM42_RRM"/>
</dbReference>
<protein>
    <recommendedName>
        <fullName evidence="2">RNA-binding protein 42</fullName>
    </recommendedName>
    <alternativeName>
        <fullName evidence="4">RNA-binding motif protein 42</fullName>
    </alternativeName>
</protein>
<dbReference type="EMBL" id="JBAMIC010000007">
    <property type="protein sequence ID" value="KAK7105753.1"/>
    <property type="molecule type" value="Genomic_DNA"/>
</dbReference>
<dbReference type="CDD" id="cd12383">
    <property type="entry name" value="RRM_RBM42"/>
    <property type="match status" value="1"/>
</dbReference>
<dbReference type="SUPFAM" id="SSF54928">
    <property type="entry name" value="RNA-binding domain, RBD"/>
    <property type="match status" value="1"/>
</dbReference>
<keyword evidence="9" id="KW-1185">Reference proteome</keyword>
<dbReference type="Proteomes" id="UP001374579">
    <property type="component" value="Unassembled WGS sequence"/>
</dbReference>
<evidence type="ECO:0000256" key="6">
    <source>
        <dbReference type="SAM" id="MobiDB-lite"/>
    </source>
</evidence>
<dbReference type="Gene3D" id="3.30.70.330">
    <property type="match status" value="1"/>
</dbReference>
<evidence type="ECO:0000256" key="5">
    <source>
        <dbReference type="PROSITE-ProRule" id="PRU00176"/>
    </source>
</evidence>
<evidence type="ECO:0000313" key="9">
    <source>
        <dbReference type="Proteomes" id="UP001374579"/>
    </source>
</evidence>
<evidence type="ECO:0000256" key="1">
    <source>
        <dbReference type="ARBA" id="ARBA00007408"/>
    </source>
</evidence>
<name>A0AAN9GE82_9CAEN</name>
<dbReference type="PROSITE" id="PS50102">
    <property type="entry name" value="RRM"/>
    <property type="match status" value="1"/>
</dbReference>
<evidence type="ECO:0000259" key="7">
    <source>
        <dbReference type="PROSITE" id="PS50102"/>
    </source>
</evidence>
<dbReference type="GO" id="GO:0003729">
    <property type="term" value="F:mRNA binding"/>
    <property type="evidence" value="ECO:0007669"/>
    <property type="project" value="InterPro"/>
</dbReference>
<feature type="region of interest" description="Disordered" evidence="6">
    <location>
        <begin position="271"/>
        <end position="296"/>
    </location>
</feature>
<feature type="compositionally biased region" description="Pro residues" evidence="6">
    <location>
        <begin position="93"/>
        <end position="124"/>
    </location>
</feature>
<evidence type="ECO:0000256" key="4">
    <source>
        <dbReference type="ARBA" id="ARBA00030574"/>
    </source>
</evidence>
<gene>
    <name evidence="8" type="ORF">V1264_017092</name>
</gene>
<evidence type="ECO:0000313" key="8">
    <source>
        <dbReference type="EMBL" id="KAK7105753.1"/>
    </source>
</evidence>
<dbReference type="AlphaFoldDB" id="A0AAN9GE82"/>
<comment type="similarity">
    <text evidence="1">Belongs to the RRM RBM42 family.</text>
</comment>
<accession>A0AAN9GE82</accession>
<proteinExistence type="inferred from homology"/>
<comment type="caution">
    <text evidence="8">The sequence shown here is derived from an EMBL/GenBank/DDBJ whole genome shotgun (WGS) entry which is preliminary data.</text>
</comment>
<reference evidence="8 9" key="1">
    <citation type="submission" date="2024-02" db="EMBL/GenBank/DDBJ databases">
        <title>Chromosome-scale genome assembly of the rough periwinkle Littorina saxatilis.</title>
        <authorList>
            <person name="De Jode A."/>
            <person name="Faria R."/>
            <person name="Formenti G."/>
            <person name="Sims Y."/>
            <person name="Smith T.P."/>
            <person name="Tracey A."/>
            <person name="Wood J.M.D."/>
            <person name="Zagrodzka Z.B."/>
            <person name="Johannesson K."/>
            <person name="Butlin R.K."/>
            <person name="Leder E.H."/>
        </authorList>
    </citation>
    <scope>NUCLEOTIDE SEQUENCE [LARGE SCALE GENOMIC DNA]</scope>
    <source>
        <strain evidence="8">Snail1</strain>
        <tissue evidence="8">Muscle</tissue>
    </source>
</reference>
<dbReference type="InterPro" id="IPR050825">
    <property type="entry name" value="RBM42_RBP45_47-like"/>
</dbReference>
<evidence type="ECO:0000256" key="2">
    <source>
        <dbReference type="ARBA" id="ARBA00015192"/>
    </source>
</evidence>
<dbReference type="InterPro" id="IPR035979">
    <property type="entry name" value="RBD_domain_sf"/>
</dbReference>
<evidence type="ECO:0000256" key="3">
    <source>
        <dbReference type="ARBA" id="ARBA00022884"/>
    </source>
</evidence>
<dbReference type="SMART" id="SM00360">
    <property type="entry name" value="RRM"/>
    <property type="match status" value="1"/>
</dbReference>